<dbReference type="PANTHER" id="PTHR22028">
    <property type="entry name" value="SFI1 SPINDLE BODY DOMAIN-CONTAINING PROTEIN-RELATED"/>
    <property type="match status" value="1"/>
</dbReference>
<proteinExistence type="predicted"/>
<evidence type="ECO:0008006" key="3">
    <source>
        <dbReference type="Google" id="ProtNLM"/>
    </source>
</evidence>
<protein>
    <recommendedName>
        <fullName evidence="3">Sfi1 spindle body domain-containing protein</fullName>
    </recommendedName>
</protein>
<dbReference type="HOGENOM" id="CLU_524410_0_0_1"/>
<dbReference type="eggNOG" id="ENOG502S2EM">
    <property type="taxonomic scope" value="Eukaryota"/>
</dbReference>
<evidence type="ECO:0000313" key="2">
    <source>
        <dbReference type="Proteomes" id="UP000019132"/>
    </source>
</evidence>
<dbReference type="Proteomes" id="UP000019132">
    <property type="component" value="Unassembled WGS sequence"/>
</dbReference>
<dbReference type="GO" id="GO:0019902">
    <property type="term" value="F:phosphatase binding"/>
    <property type="evidence" value="ECO:0007669"/>
    <property type="project" value="TreeGrafter"/>
</dbReference>
<dbReference type="PANTHER" id="PTHR22028:SF4">
    <property type="entry name" value="PROTEIN SFI1 HOMOLOG"/>
    <property type="match status" value="1"/>
</dbReference>
<dbReference type="STRING" id="431595.K3WGQ5"/>
<dbReference type="OMA" id="RTARTHY"/>
<dbReference type="EMBL" id="GL376567">
    <property type="status" value="NOT_ANNOTATED_CDS"/>
    <property type="molecule type" value="Genomic_DNA"/>
</dbReference>
<name>K3WGQ5_GLOUD</name>
<reference evidence="2" key="1">
    <citation type="journal article" date="2010" name="Genome Biol.">
        <title>Genome sequence of the necrotrophic plant pathogen Pythium ultimum reveals original pathogenicity mechanisms and effector repertoire.</title>
        <authorList>
            <person name="Levesque C.A."/>
            <person name="Brouwer H."/>
            <person name="Cano L."/>
            <person name="Hamilton J.P."/>
            <person name="Holt C."/>
            <person name="Huitema E."/>
            <person name="Raffaele S."/>
            <person name="Robideau G.P."/>
            <person name="Thines M."/>
            <person name="Win J."/>
            <person name="Zerillo M.M."/>
            <person name="Beakes G.W."/>
            <person name="Boore J.L."/>
            <person name="Busam D."/>
            <person name="Dumas B."/>
            <person name="Ferriera S."/>
            <person name="Fuerstenberg S.I."/>
            <person name="Gachon C.M."/>
            <person name="Gaulin E."/>
            <person name="Govers F."/>
            <person name="Grenville-Briggs L."/>
            <person name="Horner N."/>
            <person name="Hostetler J."/>
            <person name="Jiang R.H."/>
            <person name="Johnson J."/>
            <person name="Krajaejun T."/>
            <person name="Lin H."/>
            <person name="Meijer H.J."/>
            <person name="Moore B."/>
            <person name="Morris P."/>
            <person name="Phuntmart V."/>
            <person name="Puiu D."/>
            <person name="Shetty J."/>
            <person name="Stajich J.E."/>
            <person name="Tripathy S."/>
            <person name="Wawra S."/>
            <person name="van West P."/>
            <person name="Whitty B.R."/>
            <person name="Coutinho P.M."/>
            <person name="Henrissat B."/>
            <person name="Martin F."/>
            <person name="Thomas P.D."/>
            <person name="Tyler B.M."/>
            <person name="De Vries R.P."/>
            <person name="Kamoun S."/>
            <person name="Yandell M."/>
            <person name="Tisserat N."/>
            <person name="Buell C.R."/>
        </authorList>
    </citation>
    <scope>NUCLEOTIDE SEQUENCE</scope>
    <source>
        <strain evidence="2">DAOM:BR144</strain>
    </source>
</reference>
<dbReference type="VEuPathDB" id="FungiDB:PYU1_G004136"/>
<dbReference type="EnsemblProtists" id="PYU1_T004146">
    <property type="protein sequence ID" value="PYU1_T004146"/>
    <property type="gene ID" value="PYU1_G004136"/>
</dbReference>
<evidence type="ECO:0000313" key="1">
    <source>
        <dbReference type="EnsemblProtists" id="PYU1_T004146"/>
    </source>
</evidence>
<dbReference type="InterPro" id="IPR052270">
    <property type="entry name" value="CACF_protein"/>
</dbReference>
<accession>K3WGQ5</accession>
<keyword evidence="2" id="KW-1185">Reference proteome</keyword>
<dbReference type="InParanoid" id="K3WGQ5"/>
<sequence length="520" mass="63108">MLATARQRQSLRQVLLAWRWLAGRRKDEASTSRSTQLIVYSRYCSRLLGKAFQSWHARYLQQLVLMSLVRVFRRYTSTLVQLAWSSWKQHVYKITQLQKKEIMRRMRTMEQVWKAWTHRTSEKRTKERHRRLAVRFSYKSLLRKVFSSFLLELRHQLAVAEEAEKMGNRRRKRTLKRDFVQWRVFVAYRQRKSRENAIAVQFRDGRLMKRVWTHGLVHFVNSKRSKTSVIENALQQYHRNIKKAAFEVWSNEWKEQRAREQLLASRAAQFKHEKDNLRKRQVFTAWVEHLRKRQTSRLVNVHARGHWQVNVLQKSFSQWVAKIADFRWRQIQNQRAQKRYALTLKEKYFQFWKRKVEARDQYREQNRKALIHWKLAMERRFFPMLKQYAESKKVQRARMRDALEFRHKLIVSDGVRHWMTASLHLQGQREKKISQSQALHTAQIWRTVARIARHWRLLTVKNRQSRDKSKLVGAAFRIQDTCLTENFCMRRIQNRVPPVSLQAEKERLGSLQPRAAIENT</sequence>
<reference evidence="2" key="2">
    <citation type="submission" date="2010-04" db="EMBL/GenBank/DDBJ databases">
        <authorList>
            <person name="Buell R."/>
            <person name="Hamilton J."/>
            <person name="Hostetler J."/>
        </authorList>
    </citation>
    <scope>NUCLEOTIDE SEQUENCE [LARGE SCALE GENOMIC DNA]</scope>
    <source>
        <strain evidence="2">DAOM:BR144</strain>
    </source>
</reference>
<dbReference type="AlphaFoldDB" id="K3WGQ5"/>
<reference evidence="1" key="3">
    <citation type="submission" date="2015-02" db="UniProtKB">
        <authorList>
            <consortium name="EnsemblProtists"/>
        </authorList>
    </citation>
    <scope>IDENTIFICATION</scope>
    <source>
        <strain evidence="1">DAOM BR144</strain>
    </source>
</reference>
<organism evidence="1 2">
    <name type="scientific">Globisporangium ultimum (strain ATCC 200006 / CBS 805.95 / DAOM BR144)</name>
    <name type="common">Pythium ultimum</name>
    <dbReference type="NCBI Taxonomy" id="431595"/>
    <lineage>
        <taxon>Eukaryota</taxon>
        <taxon>Sar</taxon>
        <taxon>Stramenopiles</taxon>
        <taxon>Oomycota</taxon>
        <taxon>Peronosporomycetes</taxon>
        <taxon>Pythiales</taxon>
        <taxon>Pythiaceae</taxon>
        <taxon>Globisporangium</taxon>
    </lineage>
</organism>